<evidence type="ECO:0000256" key="1">
    <source>
        <dbReference type="ARBA" id="ARBA00008791"/>
    </source>
</evidence>
<comment type="similarity">
    <text evidence="1">Belongs to the universal stress protein A family.</text>
</comment>
<dbReference type="EMBL" id="JAAGWG010000043">
    <property type="protein sequence ID" value="NEK87800.1"/>
    <property type="molecule type" value="Genomic_DNA"/>
</dbReference>
<evidence type="ECO:0000259" key="2">
    <source>
        <dbReference type="Pfam" id="PF00582"/>
    </source>
</evidence>
<dbReference type="Proteomes" id="UP000479241">
    <property type="component" value="Unassembled WGS sequence"/>
</dbReference>
<dbReference type="PRINTS" id="PR01438">
    <property type="entry name" value="UNVRSLSTRESS"/>
</dbReference>
<feature type="domain" description="UspA" evidence="2">
    <location>
        <begin position="14"/>
        <end position="148"/>
    </location>
</feature>
<dbReference type="PANTHER" id="PTHR46553:SF3">
    <property type="entry name" value="ADENINE NUCLEOTIDE ALPHA HYDROLASES-LIKE SUPERFAMILY PROTEIN"/>
    <property type="match status" value="1"/>
</dbReference>
<proteinExistence type="inferred from homology"/>
<sequence>MSTPGTDPQSGSGRIVVGVDGSSHSEEALRWALGQARLTGQPVEAVISWRIPAVGVDGAGALMAIDWEGDATSMLENTVARAVDSSDADRVSQRAVMGHPGQVLVDAAADAALLVVGSRGRGGFTGMLLGSVSQHVIARAACPVVVVRGPVDPPE</sequence>
<protein>
    <submittedName>
        <fullName evidence="3">Universal stress protein</fullName>
    </submittedName>
</protein>
<reference evidence="3 4" key="1">
    <citation type="submission" date="2019-12" db="EMBL/GenBank/DDBJ databases">
        <title>the WGS of Blastococcus saxobsidens 67B17.</title>
        <authorList>
            <person name="Jiang Z."/>
        </authorList>
    </citation>
    <scope>NUCLEOTIDE SEQUENCE [LARGE SCALE GENOMIC DNA]</scope>
    <source>
        <strain evidence="3 4">67B17</strain>
    </source>
</reference>
<evidence type="ECO:0000313" key="3">
    <source>
        <dbReference type="EMBL" id="NEK87800.1"/>
    </source>
</evidence>
<comment type="caution">
    <text evidence="3">The sequence shown here is derived from an EMBL/GenBank/DDBJ whole genome shotgun (WGS) entry which is preliminary data.</text>
</comment>
<gene>
    <name evidence="3" type="ORF">GCU60_18840</name>
</gene>
<dbReference type="SUPFAM" id="SSF52402">
    <property type="entry name" value="Adenine nucleotide alpha hydrolases-like"/>
    <property type="match status" value="1"/>
</dbReference>
<dbReference type="RefSeq" id="WP_091382406.1">
    <property type="nucleotide sequence ID" value="NZ_JAAGWG010000043.1"/>
</dbReference>
<dbReference type="Pfam" id="PF00582">
    <property type="entry name" value="Usp"/>
    <property type="match status" value="1"/>
</dbReference>
<dbReference type="Gene3D" id="3.40.50.620">
    <property type="entry name" value="HUPs"/>
    <property type="match status" value="1"/>
</dbReference>
<dbReference type="InterPro" id="IPR006016">
    <property type="entry name" value="UspA"/>
</dbReference>
<evidence type="ECO:0000313" key="4">
    <source>
        <dbReference type="Proteomes" id="UP000479241"/>
    </source>
</evidence>
<name>A0A6L9W8J9_9ACTN</name>
<organism evidence="3 4">
    <name type="scientific">Blastococcus saxobsidens</name>
    <dbReference type="NCBI Taxonomy" id="138336"/>
    <lineage>
        <taxon>Bacteria</taxon>
        <taxon>Bacillati</taxon>
        <taxon>Actinomycetota</taxon>
        <taxon>Actinomycetes</taxon>
        <taxon>Geodermatophilales</taxon>
        <taxon>Geodermatophilaceae</taxon>
        <taxon>Blastococcus</taxon>
    </lineage>
</organism>
<dbReference type="InterPro" id="IPR014729">
    <property type="entry name" value="Rossmann-like_a/b/a_fold"/>
</dbReference>
<dbReference type="AlphaFoldDB" id="A0A6L9W8J9"/>
<dbReference type="InterPro" id="IPR006015">
    <property type="entry name" value="Universal_stress_UspA"/>
</dbReference>
<dbReference type="PANTHER" id="PTHR46553">
    <property type="entry name" value="ADENINE NUCLEOTIDE ALPHA HYDROLASES-LIKE SUPERFAMILY PROTEIN"/>
    <property type="match status" value="1"/>
</dbReference>
<accession>A0A6L9W8J9</accession>